<evidence type="ECO:0000256" key="2">
    <source>
        <dbReference type="ARBA" id="ARBA00022679"/>
    </source>
</evidence>
<dbReference type="InterPro" id="IPR017861">
    <property type="entry name" value="KAE1/TsaD"/>
</dbReference>
<evidence type="ECO:0000313" key="10">
    <source>
        <dbReference type="Proteomes" id="UP001268683"/>
    </source>
</evidence>
<protein>
    <recommendedName>
        <fullName evidence="1">N(6)-L-threonylcarbamoyladenine synthase</fullName>
        <ecNumber evidence="1">2.3.1.234</ecNumber>
    </recommendedName>
</protein>
<proteinExistence type="predicted"/>
<feature type="domain" description="Gcp-like" evidence="8">
    <location>
        <begin position="34"/>
        <end position="116"/>
    </location>
</feature>
<reference evidence="9" key="1">
    <citation type="submission" date="2023-04" db="EMBL/GenBank/DDBJ databases">
        <title>Complete genome sequence of Temperatibacter marinus.</title>
        <authorList>
            <person name="Rong J.-C."/>
            <person name="Yi M.-L."/>
            <person name="Zhao Q."/>
        </authorList>
    </citation>
    <scope>NUCLEOTIDE SEQUENCE</scope>
    <source>
        <strain evidence="9">NBRC 110045</strain>
    </source>
</reference>
<dbReference type="Pfam" id="PF00814">
    <property type="entry name" value="TsaD"/>
    <property type="match status" value="1"/>
</dbReference>
<dbReference type="GO" id="GO:0002949">
    <property type="term" value="P:tRNA threonylcarbamoyladenosine modification"/>
    <property type="evidence" value="ECO:0007669"/>
    <property type="project" value="InterPro"/>
</dbReference>
<dbReference type="InterPro" id="IPR043129">
    <property type="entry name" value="ATPase_NBD"/>
</dbReference>
<dbReference type="PRINTS" id="PR00789">
    <property type="entry name" value="OSIALOPTASE"/>
</dbReference>
<evidence type="ECO:0000256" key="7">
    <source>
        <dbReference type="ARBA" id="ARBA00048117"/>
    </source>
</evidence>
<keyword evidence="2 9" id="KW-0808">Transferase</keyword>
<evidence type="ECO:0000256" key="3">
    <source>
        <dbReference type="ARBA" id="ARBA00022694"/>
    </source>
</evidence>
<evidence type="ECO:0000256" key="6">
    <source>
        <dbReference type="ARBA" id="ARBA00023315"/>
    </source>
</evidence>
<dbReference type="GO" id="GO:0046872">
    <property type="term" value="F:metal ion binding"/>
    <property type="evidence" value="ECO:0007669"/>
    <property type="project" value="UniProtKB-KW"/>
</dbReference>
<evidence type="ECO:0000259" key="8">
    <source>
        <dbReference type="Pfam" id="PF00814"/>
    </source>
</evidence>
<keyword evidence="3" id="KW-0819">tRNA processing</keyword>
<evidence type="ECO:0000256" key="5">
    <source>
        <dbReference type="ARBA" id="ARBA00023004"/>
    </source>
</evidence>
<dbReference type="CDD" id="cd24032">
    <property type="entry name" value="ASKHA_NBD_TsaB"/>
    <property type="match status" value="1"/>
</dbReference>
<keyword evidence="4" id="KW-0479">Metal-binding</keyword>
<keyword evidence="5" id="KW-0408">Iron</keyword>
<keyword evidence="6 9" id="KW-0012">Acyltransferase</keyword>
<evidence type="ECO:0000313" key="9">
    <source>
        <dbReference type="EMBL" id="WND04149.1"/>
    </source>
</evidence>
<sequence>MTLCLAIDTSGEWCSVGVSDKAGETSAHLSQHLKRGHAEHLLPAIEQLFADLGFDSTEEGYRSLERVAVTIGPGSFTGLRVGLSAARGIALARSIPCIGISSLMAAALSEVKDDGAAKAIFHVALLGRGGQVFYQPFISGPHLKSLKNAENLFPEEIDFTFCEDFSEAHYLVGSGAGLLKEVFPQLSCSSIQLGKDHADLQRIAHAAFDLDPEQFLPVPHYMREADAIKAKSLFPLSPEMMKHDAP</sequence>
<dbReference type="AlphaFoldDB" id="A0AA52HAN1"/>
<organism evidence="9 10">
    <name type="scientific">Temperatibacter marinus</name>
    <dbReference type="NCBI Taxonomy" id="1456591"/>
    <lineage>
        <taxon>Bacteria</taxon>
        <taxon>Pseudomonadati</taxon>
        <taxon>Pseudomonadota</taxon>
        <taxon>Alphaproteobacteria</taxon>
        <taxon>Kordiimonadales</taxon>
        <taxon>Temperatibacteraceae</taxon>
        <taxon>Temperatibacter</taxon>
    </lineage>
</organism>
<evidence type="ECO:0000256" key="4">
    <source>
        <dbReference type="ARBA" id="ARBA00022723"/>
    </source>
</evidence>
<comment type="catalytic activity">
    <reaction evidence="7">
        <text>L-threonylcarbamoyladenylate + adenosine(37) in tRNA = N(6)-L-threonylcarbamoyladenosine(37) in tRNA + AMP + H(+)</text>
        <dbReference type="Rhea" id="RHEA:37059"/>
        <dbReference type="Rhea" id="RHEA-COMP:10162"/>
        <dbReference type="Rhea" id="RHEA-COMP:10163"/>
        <dbReference type="ChEBI" id="CHEBI:15378"/>
        <dbReference type="ChEBI" id="CHEBI:73682"/>
        <dbReference type="ChEBI" id="CHEBI:74411"/>
        <dbReference type="ChEBI" id="CHEBI:74418"/>
        <dbReference type="ChEBI" id="CHEBI:456215"/>
        <dbReference type="EC" id="2.3.1.234"/>
    </reaction>
</comment>
<dbReference type="RefSeq" id="WP_310800013.1">
    <property type="nucleotide sequence ID" value="NZ_CP123872.1"/>
</dbReference>
<dbReference type="NCBIfam" id="TIGR03725">
    <property type="entry name" value="T6A_YeaZ"/>
    <property type="match status" value="1"/>
</dbReference>
<dbReference type="GO" id="GO:0005829">
    <property type="term" value="C:cytosol"/>
    <property type="evidence" value="ECO:0007669"/>
    <property type="project" value="TreeGrafter"/>
</dbReference>
<keyword evidence="10" id="KW-1185">Reference proteome</keyword>
<dbReference type="InterPro" id="IPR000905">
    <property type="entry name" value="Gcp-like_dom"/>
</dbReference>
<dbReference type="EMBL" id="CP123872">
    <property type="protein sequence ID" value="WND04149.1"/>
    <property type="molecule type" value="Genomic_DNA"/>
</dbReference>
<name>A0AA52HAN1_9PROT</name>
<dbReference type="InterPro" id="IPR022496">
    <property type="entry name" value="T6A_TsaB"/>
</dbReference>
<accession>A0AA52HAN1</accession>
<dbReference type="GO" id="GO:0061711">
    <property type="term" value="F:tRNA N(6)-L-threonylcarbamoyladenine synthase activity"/>
    <property type="evidence" value="ECO:0007669"/>
    <property type="project" value="UniProtKB-EC"/>
</dbReference>
<dbReference type="Proteomes" id="UP001268683">
    <property type="component" value="Chromosome"/>
</dbReference>
<dbReference type="PANTHER" id="PTHR11735:SF11">
    <property type="entry name" value="TRNA THREONYLCARBAMOYLADENOSINE BIOSYNTHESIS PROTEIN TSAB"/>
    <property type="match status" value="1"/>
</dbReference>
<dbReference type="EC" id="2.3.1.234" evidence="1"/>
<dbReference type="KEGG" id="tmk:QGN29_07155"/>
<gene>
    <name evidence="9" type="primary">tsaB</name>
    <name evidence="9" type="ORF">QGN29_07155</name>
</gene>
<dbReference type="Gene3D" id="3.30.420.40">
    <property type="match status" value="2"/>
</dbReference>
<evidence type="ECO:0000256" key="1">
    <source>
        <dbReference type="ARBA" id="ARBA00012156"/>
    </source>
</evidence>
<dbReference type="PANTHER" id="PTHR11735">
    <property type="entry name" value="TRNA N6-ADENOSINE THREONYLCARBAMOYLTRANSFERASE"/>
    <property type="match status" value="1"/>
</dbReference>
<dbReference type="SUPFAM" id="SSF53067">
    <property type="entry name" value="Actin-like ATPase domain"/>
    <property type="match status" value="1"/>
</dbReference>